<comment type="caution">
    <text evidence="6">The sequence shown here is derived from an EMBL/GenBank/DDBJ whole genome shotgun (WGS) entry which is preliminary data.</text>
</comment>
<dbReference type="PIRSF" id="PIRSF002741">
    <property type="entry name" value="MppA"/>
    <property type="match status" value="1"/>
</dbReference>
<evidence type="ECO:0000256" key="3">
    <source>
        <dbReference type="ARBA" id="ARBA00022729"/>
    </source>
</evidence>
<dbReference type="Gene3D" id="3.40.190.10">
    <property type="entry name" value="Periplasmic binding protein-like II"/>
    <property type="match status" value="1"/>
</dbReference>
<dbReference type="Pfam" id="PF00496">
    <property type="entry name" value="SBP_bac_5"/>
    <property type="match status" value="1"/>
</dbReference>
<protein>
    <submittedName>
        <fullName evidence="6">ABC transporter substrate-binding protein</fullName>
    </submittedName>
</protein>
<dbReference type="GO" id="GO:1904680">
    <property type="term" value="F:peptide transmembrane transporter activity"/>
    <property type="evidence" value="ECO:0007669"/>
    <property type="project" value="TreeGrafter"/>
</dbReference>
<dbReference type="EMBL" id="LLYA01000172">
    <property type="protein sequence ID" value="KRR21240.1"/>
    <property type="molecule type" value="Genomic_DNA"/>
</dbReference>
<evidence type="ECO:0000256" key="1">
    <source>
        <dbReference type="ARBA" id="ARBA00004418"/>
    </source>
</evidence>
<proteinExistence type="inferred from homology"/>
<keyword evidence="7" id="KW-1185">Reference proteome</keyword>
<organism evidence="6 7">
    <name type="scientific">Bradyrhizobium retamae</name>
    <dbReference type="NCBI Taxonomy" id="1300035"/>
    <lineage>
        <taxon>Bacteria</taxon>
        <taxon>Pseudomonadati</taxon>
        <taxon>Pseudomonadota</taxon>
        <taxon>Alphaproteobacteria</taxon>
        <taxon>Hyphomicrobiales</taxon>
        <taxon>Nitrobacteraceae</taxon>
        <taxon>Bradyrhizobium</taxon>
    </lineage>
</organism>
<sequence>MLVSRRSLLRAAAAAPALALPGVLRAQSQTTLRFVPVIDLAFVDPIYATAQVTRNHGFMVYDTLYGINSALEVSPQMLSGHVVSNDQRQWDLTLRDGLFWHDGERVLARDCVASIRRWAARDGFGAELIAATDELSAPDDRTVRFRLKRPFPLLPQALGKAAVHAPFMMPERLASLDPFKPITEVVGSGPFRFVANERAQGVQNVYARFERYQSRQEGKSDWTAGPKIVHYDRVIWTTMPDAGTAAAALQTGEQDWQETAPHDLLPVLNATGDITTRVLDPRGYTCMLRVNHLQPPFDNPAIRRALLGAINQADFMTAVAGSDPAYQFSPIGFFAPGTPMANDVGLDVFRGPRDMAKVRADLKAAGYNGEKVVLLVPTNSAAQKPLGNVAADMLRKAGMNVEFTALDFAVVLQRQQKKDPIGQGGWNAAVGNWQGIDWLNPAANTNLRGEANAAGWYTSERMAALRSQWLAAPTLAEQQRACRDVQALAFQEIPYFPIGQYKQPTAYRKSITGILDGTAVFWNVRPA</sequence>
<dbReference type="SUPFAM" id="SSF53850">
    <property type="entry name" value="Periplasmic binding protein-like II"/>
    <property type="match status" value="1"/>
</dbReference>
<feature type="chain" id="PRO_5006444271" evidence="4">
    <location>
        <begin position="27"/>
        <end position="527"/>
    </location>
</feature>
<dbReference type="PANTHER" id="PTHR30290:SF38">
    <property type="entry name" value="D,D-DIPEPTIDE-BINDING PERIPLASMIC PROTEIN DDPA-RELATED"/>
    <property type="match status" value="1"/>
</dbReference>
<dbReference type="RefSeq" id="WP_057845912.1">
    <property type="nucleotide sequence ID" value="NZ_LLYA01000172.1"/>
</dbReference>
<evidence type="ECO:0000256" key="2">
    <source>
        <dbReference type="ARBA" id="ARBA00005695"/>
    </source>
</evidence>
<dbReference type="GO" id="GO:0015833">
    <property type="term" value="P:peptide transport"/>
    <property type="evidence" value="ECO:0007669"/>
    <property type="project" value="TreeGrafter"/>
</dbReference>
<comment type="subcellular location">
    <subcellularLocation>
        <location evidence="1">Periplasm</location>
    </subcellularLocation>
</comment>
<dbReference type="CDD" id="cd08502">
    <property type="entry name" value="PBP2_NikA_DppA_OppA_like_16"/>
    <property type="match status" value="1"/>
</dbReference>
<dbReference type="InterPro" id="IPR039424">
    <property type="entry name" value="SBP_5"/>
</dbReference>
<feature type="signal peptide" evidence="4">
    <location>
        <begin position="1"/>
        <end position="26"/>
    </location>
</feature>
<gene>
    <name evidence="6" type="ORF">CQ13_31030</name>
</gene>
<keyword evidence="3 4" id="KW-0732">Signal</keyword>
<dbReference type="PROSITE" id="PS51318">
    <property type="entry name" value="TAT"/>
    <property type="match status" value="1"/>
</dbReference>
<evidence type="ECO:0000313" key="7">
    <source>
        <dbReference type="Proteomes" id="UP000052023"/>
    </source>
</evidence>
<reference evidence="6 7" key="1">
    <citation type="submission" date="2014-03" db="EMBL/GenBank/DDBJ databases">
        <title>Bradyrhizobium valentinum sp. nov., isolated from effective nodules of Lupinus mariae-josephae, a lupine endemic of basic-lime soils in Eastern Spain.</title>
        <authorList>
            <person name="Duran D."/>
            <person name="Rey L."/>
            <person name="Navarro A."/>
            <person name="Busquets A."/>
            <person name="Imperial J."/>
            <person name="Ruiz-Argueso T."/>
        </authorList>
    </citation>
    <scope>NUCLEOTIDE SEQUENCE [LARGE SCALE GENOMIC DNA]</scope>
    <source>
        <strain evidence="6 7">Ro19</strain>
    </source>
</reference>
<dbReference type="PANTHER" id="PTHR30290">
    <property type="entry name" value="PERIPLASMIC BINDING COMPONENT OF ABC TRANSPORTER"/>
    <property type="match status" value="1"/>
</dbReference>
<evidence type="ECO:0000313" key="6">
    <source>
        <dbReference type="EMBL" id="KRR21240.1"/>
    </source>
</evidence>
<evidence type="ECO:0000259" key="5">
    <source>
        <dbReference type="Pfam" id="PF00496"/>
    </source>
</evidence>
<dbReference type="GO" id="GO:0043190">
    <property type="term" value="C:ATP-binding cassette (ABC) transporter complex"/>
    <property type="evidence" value="ECO:0007669"/>
    <property type="project" value="InterPro"/>
</dbReference>
<dbReference type="InterPro" id="IPR030678">
    <property type="entry name" value="Peptide/Ni-bd"/>
</dbReference>
<name>A0A0R3MLQ7_9BRAD</name>
<feature type="domain" description="Solute-binding protein family 5" evidence="5">
    <location>
        <begin position="72"/>
        <end position="449"/>
    </location>
</feature>
<dbReference type="Gene3D" id="3.10.105.10">
    <property type="entry name" value="Dipeptide-binding Protein, Domain 3"/>
    <property type="match status" value="1"/>
</dbReference>
<dbReference type="AlphaFoldDB" id="A0A0R3MLQ7"/>
<dbReference type="InterPro" id="IPR006311">
    <property type="entry name" value="TAT_signal"/>
</dbReference>
<dbReference type="Proteomes" id="UP000052023">
    <property type="component" value="Unassembled WGS sequence"/>
</dbReference>
<dbReference type="InterPro" id="IPR000914">
    <property type="entry name" value="SBP_5_dom"/>
</dbReference>
<evidence type="ECO:0000256" key="4">
    <source>
        <dbReference type="SAM" id="SignalP"/>
    </source>
</evidence>
<accession>A0A0R3MLQ7</accession>
<dbReference type="OrthoDB" id="9803988at2"/>
<dbReference type="GO" id="GO:0030288">
    <property type="term" value="C:outer membrane-bounded periplasmic space"/>
    <property type="evidence" value="ECO:0007669"/>
    <property type="project" value="UniProtKB-ARBA"/>
</dbReference>
<comment type="similarity">
    <text evidence="2">Belongs to the bacterial solute-binding protein 5 family.</text>
</comment>